<dbReference type="InterPro" id="IPR013763">
    <property type="entry name" value="Cyclin-like_dom"/>
</dbReference>
<dbReference type="CDD" id="cd20544">
    <property type="entry name" value="CYCLIN_AtCycD-like_rpt2"/>
    <property type="match status" value="1"/>
</dbReference>
<dbReference type="FunFam" id="1.10.472.10:FF:000040">
    <property type="entry name" value="D6-type cyclin"/>
    <property type="match status" value="1"/>
</dbReference>
<evidence type="ECO:0000256" key="6">
    <source>
        <dbReference type="ARBA" id="ARBA00032263"/>
    </source>
</evidence>
<evidence type="ECO:0000313" key="12">
    <source>
        <dbReference type="Proteomes" id="UP001058974"/>
    </source>
</evidence>
<protein>
    <recommendedName>
        <fullName evidence="6">B-like cyclin</fullName>
    </recommendedName>
</protein>
<dbReference type="Pfam" id="PF02984">
    <property type="entry name" value="Cyclin_C"/>
    <property type="match status" value="1"/>
</dbReference>
<feature type="domain" description="Cyclin-like" evidence="9">
    <location>
        <begin position="53"/>
        <end position="145"/>
    </location>
</feature>
<dbReference type="Gene3D" id="1.10.472.10">
    <property type="entry name" value="Cyclin-like"/>
    <property type="match status" value="2"/>
</dbReference>
<proteinExistence type="inferred from homology"/>
<comment type="similarity">
    <text evidence="1">Belongs to the cyclin family. Cyclin D subfamily.</text>
</comment>
<comment type="subunit">
    <text evidence="2">Interacts with the CDC2 protein kinase to form a serine/threonine kinase holoenzyme complex also known as maturation promoting factor (MPF). The cyclin subunit imparts substrate specificity to the complex.</text>
</comment>
<keyword evidence="5" id="KW-0131">Cell cycle</keyword>
<dbReference type="Pfam" id="PF00134">
    <property type="entry name" value="Cyclin_N"/>
    <property type="match status" value="1"/>
</dbReference>
<evidence type="ECO:0000256" key="5">
    <source>
        <dbReference type="ARBA" id="ARBA00023306"/>
    </source>
</evidence>
<dbReference type="FunFam" id="1.10.472.10:FF:000060">
    <property type="entry name" value="D6-type cyclin"/>
    <property type="match status" value="1"/>
</dbReference>
<dbReference type="InterPro" id="IPR036915">
    <property type="entry name" value="Cyclin-like_sf"/>
</dbReference>
<dbReference type="InterPro" id="IPR006671">
    <property type="entry name" value="Cyclin_N"/>
</dbReference>
<comment type="caution">
    <text evidence="11">The sequence shown here is derived from an EMBL/GenBank/DDBJ whole genome shotgun (WGS) entry which is preliminary data.</text>
</comment>
<dbReference type="Proteomes" id="UP001058974">
    <property type="component" value="Chromosome 5"/>
</dbReference>
<dbReference type="Gramene" id="Psat5g266600.1">
    <property type="protein sequence ID" value="Psat5g266600.1.cds"/>
    <property type="gene ID" value="Psat5g266600"/>
</dbReference>
<dbReference type="SMART" id="SM00385">
    <property type="entry name" value="CYCLIN"/>
    <property type="match status" value="2"/>
</dbReference>
<dbReference type="InterPro" id="IPR039361">
    <property type="entry name" value="Cyclin"/>
</dbReference>
<evidence type="ECO:0000259" key="10">
    <source>
        <dbReference type="SMART" id="SM01332"/>
    </source>
</evidence>
<accession>A0A9D4X3Q9</accession>
<gene>
    <name evidence="11" type="ORF">KIW84_057442</name>
</gene>
<dbReference type="PANTHER" id="PTHR10177">
    <property type="entry name" value="CYCLINS"/>
    <property type="match status" value="1"/>
</dbReference>
<name>A0A9D4X3Q9_PEA</name>
<dbReference type="AlphaFoldDB" id="A0A9D4X3Q9"/>
<evidence type="ECO:0000259" key="9">
    <source>
        <dbReference type="SMART" id="SM00385"/>
    </source>
</evidence>
<dbReference type="Gramene" id="Psat05G0744200-T1">
    <property type="protein sequence ID" value="KAI5412817.1"/>
    <property type="gene ID" value="KIW84_057442"/>
</dbReference>
<feature type="domain" description="Cyclin C-terminal" evidence="10">
    <location>
        <begin position="154"/>
        <end position="269"/>
    </location>
</feature>
<dbReference type="GO" id="GO:0051301">
    <property type="term" value="P:cell division"/>
    <property type="evidence" value="ECO:0007669"/>
    <property type="project" value="UniProtKB-KW"/>
</dbReference>
<evidence type="ECO:0000256" key="3">
    <source>
        <dbReference type="ARBA" id="ARBA00022618"/>
    </source>
</evidence>
<dbReference type="Gramene" id="PSAT_LOCUS19776_t1">
    <property type="protein sequence ID" value="CAL5200471.1"/>
    <property type="gene ID" value="PSAT_LOCUS19776"/>
</dbReference>
<dbReference type="SUPFAM" id="SSF47954">
    <property type="entry name" value="Cyclin-like"/>
    <property type="match status" value="2"/>
</dbReference>
<evidence type="ECO:0000256" key="4">
    <source>
        <dbReference type="ARBA" id="ARBA00023127"/>
    </source>
</evidence>
<keyword evidence="4 7" id="KW-0195">Cyclin</keyword>
<sequence length="303" mass="34729">MEFNLENPLENFHDLPNSQCVSSLFLIESDHIPPQTYFQTLKSNEFDASLRTDFISLISQLSCTFDPFVTYLAINYLDRFLANQGIMQPKPWANKLVAVTCFSLALKMLKTEYSTTDVQGHLNHDDGGFIFETQTIKRMEALVLGALQWRMRSITPFSFIPYFTNLFNLDDNITLKVLKDRASQIIFKSQKDVKVLEFKPSIVAASSLLYASHELFPFQYPCFLGTISNSSYVNKESVMECYNVIQDISKLEYESMFNANSSSGTPVNVLDENFLSLESEKTNGTNLDPTTMKQEKHFKRRKI</sequence>
<feature type="compositionally biased region" description="Polar residues" evidence="8">
    <location>
        <begin position="282"/>
        <end position="292"/>
    </location>
</feature>
<dbReference type="OrthoDB" id="306099at2759"/>
<evidence type="ECO:0000256" key="7">
    <source>
        <dbReference type="RuleBase" id="RU000383"/>
    </source>
</evidence>
<evidence type="ECO:0000256" key="8">
    <source>
        <dbReference type="SAM" id="MobiDB-lite"/>
    </source>
</evidence>
<evidence type="ECO:0000256" key="2">
    <source>
        <dbReference type="ARBA" id="ARBA00011177"/>
    </source>
</evidence>
<feature type="region of interest" description="Disordered" evidence="8">
    <location>
        <begin position="280"/>
        <end position="303"/>
    </location>
</feature>
<reference evidence="11 12" key="1">
    <citation type="journal article" date="2022" name="Nat. Genet.">
        <title>Improved pea reference genome and pan-genome highlight genomic features and evolutionary characteristics.</title>
        <authorList>
            <person name="Yang T."/>
            <person name="Liu R."/>
            <person name="Luo Y."/>
            <person name="Hu S."/>
            <person name="Wang D."/>
            <person name="Wang C."/>
            <person name="Pandey M.K."/>
            <person name="Ge S."/>
            <person name="Xu Q."/>
            <person name="Li N."/>
            <person name="Li G."/>
            <person name="Huang Y."/>
            <person name="Saxena R.K."/>
            <person name="Ji Y."/>
            <person name="Li M."/>
            <person name="Yan X."/>
            <person name="He Y."/>
            <person name="Liu Y."/>
            <person name="Wang X."/>
            <person name="Xiang C."/>
            <person name="Varshney R.K."/>
            <person name="Ding H."/>
            <person name="Gao S."/>
            <person name="Zong X."/>
        </authorList>
    </citation>
    <scope>NUCLEOTIDE SEQUENCE [LARGE SCALE GENOMIC DNA]</scope>
    <source>
        <strain evidence="11 12">cv. Zhongwan 6</strain>
    </source>
</reference>
<feature type="domain" description="Cyclin-like" evidence="9">
    <location>
        <begin position="158"/>
        <end position="247"/>
    </location>
</feature>
<dbReference type="EMBL" id="JAMSHJ010000005">
    <property type="protein sequence ID" value="KAI5412817.1"/>
    <property type="molecule type" value="Genomic_DNA"/>
</dbReference>
<keyword evidence="3" id="KW-0132">Cell division</keyword>
<evidence type="ECO:0000313" key="11">
    <source>
        <dbReference type="EMBL" id="KAI5412817.1"/>
    </source>
</evidence>
<keyword evidence="12" id="KW-1185">Reference proteome</keyword>
<dbReference type="InterPro" id="IPR004367">
    <property type="entry name" value="Cyclin_C-dom"/>
</dbReference>
<organism evidence="11 12">
    <name type="scientific">Pisum sativum</name>
    <name type="common">Garden pea</name>
    <name type="synonym">Lathyrus oleraceus</name>
    <dbReference type="NCBI Taxonomy" id="3888"/>
    <lineage>
        <taxon>Eukaryota</taxon>
        <taxon>Viridiplantae</taxon>
        <taxon>Streptophyta</taxon>
        <taxon>Embryophyta</taxon>
        <taxon>Tracheophyta</taxon>
        <taxon>Spermatophyta</taxon>
        <taxon>Magnoliopsida</taxon>
        <taxon>eudicotyledons</taxon>
        <taxon>Gunneridae</taxon>
        <taxon>Pentapetalae</taxon>
        <taxon>rosids</taxon>
        <taxon>fabids</taxon>
        <taxon>Fabales</taxon>
        <taxon>Fabaceae</taxon>
        <taxon>Papilionoideae</taxon>
        <taxon>50 kb inversion clade</taxon>
        <taxon>NPAAA clade</taxon>
        <taxon>Hologalegina</taxon>
        <taxon>IRL clade</taxon>
        <taxon>Fabeae</taxon>
        <taxon>Lathyrus</taxon>
    </lineage>
</organism>
<evidence type="ECO:0000256" key="1">
    <source>
        <dbReference type="ARBA" id="ARBA00009065"/>
    </source>
</evidence>
<dbReference type="SMART" id="SM01332">
    <property type="entry name" value="Cyclin_C"/>
    <property type="match status" value="1"/>
</dbReference>